<organism evidence="2 3">
    <name type="scientific">Aquimarina spongiae</name>
    <dbReference type="NCBI Taxonomy" id="570521"/>
    <lineage>
        <taxon>Bacteria</taxon>
        <taxon>Pseudomonadati</taxon>
        <taxon>Bacteroidota</taxon>
        <taxon>Flavobacteriia</taxon>
        <taxon>Flavobacteriales</taxon>
        <taxon>Flavobacteriaceae</taxon>
        <taxon>Aquimarina</taxon>
    </lineage>
</organism>
<feature type="transmembrane region" description="Helical" evidence="1">
    <location>
        <begin position="40"/>
        <end position="60"/>
    </location>
</feature>
<dbReference type="AlphaFoldDB" id="A0A1M6EDM9"/>
<proteinExistence type="predicted"/>
<keyword evidence="1" id="KW-0472">Membrane</keyword>
<sequence length="201" mass="22550">MNFFLRIASYILHPLLMPLIGALIYFAAAPRFIPEEIIQTKIFGLTVLTILIPVVLFFFLKSLGTISSIHLENVKQRKIPLLLQSILLIVVIKMVIDVYRYPELYFFFLGILLSTLSAIFMALFNIKASLHMIGISGITMFTIALSIHFEMNLTLLIAGLMIANGVVASSRLHHKAHTGLELVLGLLMGVIPQLTLINFWL</sequence>
<protein>
    <recommendedName>
        <fullName evidence="4">PAP2 superfamily protein</fullName>
    </recommendedName>
</protein>
<dbReference type="RefSeq" id="WP_073315696.1">
    <property type="nucleotide sequence ID" value="NZ_FQYP01000003.1"/>
</dbReference>
<feature type="transmembrane region" description="Helical" evidence="1">
    <location>
        <begin position="7"/>
        <end position="28"/>
    </location>
</feature>
<dbReference type="EMBL" id="FQYP01000003">
    <property type="protein sequence ID" value="SHI83564.1"/>
    <property type="molecule type" value="Genomic_DNA"/>
</dbReference>
<evidence type="ECO:0000313" key="3">
    <source>
        <dbReference type="Proteomes" id="UP000184432"/>
    </source>
</evidence>
<accession>A0A1M6EDM9</accession>
<gene>
    <name evidence="2" type="ORF">SAMN04488508_103359</name>
</gene>
<evidence type="ECO:0000256" key="1">
    <source>
        <dbReference type="SAM" id="Phobius"/>
    </source>
</evidence>
<feature type="transmembrane region" description="Helical" evidence="1">
    <location>
        <begin position="182"/>
        <end position="200"/>
    </location>
</feature>
<keyword evidence="3" id="KW-1185">Reference proteome</keyword>
<feature type="transmembrane region" description="Helical" evidence="1">
    <location>
        <begin position="81"/>
        <end position="99"/>
    </location>
</feature>
<feature type="transmembrane region" description="Helical" evidence="1">
    <location>
        <begin position="105"/>
        <end position="123"/>
    </location>
</feature>
<dbReference type="Proteomes" id="UP000184432">
    <property type="component" value="Unassembled WGS sequence"/>
</dbReference>
<keyword evidence="1" id="KW-0812">Transmembrane</keyword>
<name>A0A1M6EDM9_9FLAO</name>
<evidence type="ECO:0008006" key="4">
    <source>
        <dbReference type="Google" id="ProtNLM"/>
    </source>
</evidence>
<reference evidence="3" key="1">
    <citation type="submission" date="2016-11" db="EMBL/GenBank/DDBJ databases">
        <authorList>
            <person name="Varghese N."/>
            <person name="Submissions S."/>
        </authorList>
    </citation>
    <scope>NUCLEOTIDE SEQUENCE [LARGE SCALE GENOMIC DNA]</scope>
    <source>
        <strain evidence="3">DSM 22623</strain>
    </source>
</reference>
<keyword evidence="1" id="KW-1133">Transmembrane helix</keyword>
<evidence type="ECO:0000313" key="2">
    <source>
        <dbReference type="EMBL" id="SHI83564.1"/>
    </source>
</evidence>
<dbReference type="STRING" id="570521.SAMN04488508_103359"/>